<organism evidence="4 5">
    <name type="scientific">Skeletonema marinoi</name>
    <dbReference type="NCBI Taxonomy" id="267567"/>
    <lineage>
        <taxon>Eukaryota</taxon>
        <taxon>Sar</taxon>
        <taxon>Stramenopiles</taxon>
        <taxon>Ochrophyta</taxon>
        <taxon>Bacillariophyta</taxon>
        <taxon>Coscinodiscophyceae</taxon>
        <taxon>Thalassiosirophycidae</taxon>
        <taxon>Thalassiosirales</taxon>
        <taxon>Skeletonemataceae</taxon>
        <taxon>Skeletonema</taxon>
        <taxon>Skeletonema marinoi-dohrnii complex</taxon>
    </lineage>
</organism>
<keyword evidence="5" id="KW-1185">Reference proteome</keyword>
<dbReference type="GO" id="GO:0031267">
    <property type="term" value="F:small GTPase binding"/>
    <property type="evidence" value="ECO:0007669"/>
    <property type="project" value="TreeGrafter"/>
</dbReference>
<dbReference type="GO" id="GO:0005096">
    <property type="term" value="F:GTPase activator activity"/>
    <property type="evidence" value="ECO:0007669"/>
    <property type="project" value="UniProtKB-KW"/>
</dbReference>
<dbReference type="PANTHER" id="PTHR24113:SF12">
    <property type="entry name" value="RAN GTPASE-ACTIVATING PROTEIN 1"/>
    <property type="match status" value="1"/>
</dbReference>
<accession>A0AAD9DE75</accession>
<evidence type="ECO:0000313" key="4">
    <source>
        <dbReference type="EMBL" id="KAK1744386.1"/>
    </source>
</evidence>
<dbReference type="Gene3D" id="3.80.10.10">
    <property type="entry name" value="Ribonuclease Inhibitor"/>
    <property type="match status" value="2"/>
</dbReference>
<evidence type="ECO:0000256" key="3">
    <source>
        <dbReference type="ARBA" id="ARBA00022737"/>
    </source>
</evidence>
<keyword evidence="1" id="KW-0343">GTPase activation</keyword>
<evidence type="ECO:0000256" key="2">
    <source>
        <dbReference type="ARBA" id="ARBA00022614"/>
    </source>
</evidence>
<dbReference type="GO" id="GO:0048471">
    <property type="term" value="C:perinuclear region of cytoplasm"/>
    <property type="evidence" value="ECO:0007669"/>
    <property type="project" value="TreeGrafter"/>
</dbReference>
<dbReference type="GO" id="GO:0006913">
    <property type="term" value="P:nucleocytoplasmic transport"/>
    <property type="evidence" value="ECO:0007669"/>
    <property type="project" value="TreeGrafter"/>
</dbReference>
<gene>
    <name evidence="4" type="ORF">QTG54_004919</name>
</gene>
<reference evidence="4" key="1">
    <citation type="submission" date="2023-06" db="EMBL/GenBank/DDBJ databases">
        <title>Survivors Of The Sea: Transcriptome response of Skeletonema marinoi to long-term dormancy.</title>
        <authorList>
            <person name="Pinder M.I.M."/>
            <person name="Kourtchenko O."/>
            <person name="Robertson E.K."/>
            <person name="Larsson T."/>
            <person name="Maumus F."/>
            <person name="Osuna-Cruz C.M."/>
            <person name="Vancaester E."/>
            <person name="Stenow R."/>
            <person name="Vandepoele K."/>
            <person name="Ploug H."/>
            <person name="Bruchert V."/>
            <person name="Godhe A."/>
            <person name="Topel M."/>
        </authorList>
    </citation>
    <scope>NUCLEOTIDE SEQUENCE</scope>
    <source>
        <strain evidence="4">R05AC</strain>
    </source>
</reference>
<keyword evidence="2" id="KW-0433">Leucine-rich repeat</keyword>
<feature type="non-terminal residue" evidence="4">
    <location>
        <position position="1"/>
    </location>
</feature>
<dbReference type="EMBL" id="JATAAI010000007">
    <property type="protein sequence ID" value="KAK1744386.1"/>
    <property type="molecule type" value="Genomic_DNA"/>
</dbReference>
<keyword evidence="3" id="KW-0677">Repeat</keyword>
<dbReference type="GO" id="GO:0005829">
    <property type="term" value="C:cytosol"/>
    <property type="evidence" value="ECO:0007669"/>
    <property type="project" value="TreeGrafter"/>
</dbReference>
<protein>
    <submittedName>
        <fullName evidence="4">Leucine-rich repeat protein</fullName>
    </submittedName>
</protein>
<evidence type="ECO:0000256" key="1">
    <source>
        <dbReference type="ARBA" id="ARBA00022468"/>
    </source>
</evidence>
<dbReference type="SMART" id="SM00368">
    <property type="entry name" value="LRR_RI"/>
    <property type="match status" value="5"/>
</dbReference>
<proteinExistence type="predicted"/>
<dbReference type="SUPFAM" id="SSF52047">
    <property type="entry name" value="RNI-like"/>
    <property type="match status" value="1"/>
</dbReference>
<dbReference type="InterPro" id="IPR001611">
    <property type="entry name" value="Leu-rich_rpt"/>
</dbReference>
<dbReference type="Proteomes" id="UP001224775">
    <property type="component" value="Unassembled WGS sequence"/>
</dbReference>
<sequence length="247" mass="26678">SLHSLFLRRCQIGCKGVIAIASLLVPHNSEWAPLPIKTLDLSRNEIGIDGVTALAKVISWDGCSLKALDLSRCNITGERSRGLHRLFSVLRSNARNAAMASANLACVSTKLPSTGNASNLLTLKLNGNDLDSNCFNAIAACIAGDSFTDDNNRKVHYCPSLKNLYLDNTNMSSSSAKKLAKALVTNTGLKILSLSENLIGDDAAKALQMGYVPIKHYRCCFWAVQIHYARGCRALATCVYDETCLAI</sequence>
<dbReference type="Pfam" id="PF13516">
    <property type="entry name" value="LRR_6"/>
    <property type="match status" value="4"/>
</dbReference>
<name>A0AAD9DE75_9STRA</name>
<evidence type="ECO:0000313" key="5">
    <source>
        <dbReference type="Proteomes" id="UP001224775"/>
    </source>
</evidence>
<dbReference type="PANTHER" id="PTHR24113">
    <property type="entry name" value="RAN GTPASE-ACTIVATING PROTEIN 1"/>
    <property type="match status" value="1"/>
</dbReference>
<comment type="caution">
    <text evidence="4">The sequence shown here is derived from an EMBL/GenBank/DDBJ whole genome shotgun (WGS) entry which is preliminary data.</text>
</comment>
<dbReference type="InterPro" id="IPR027038">
    <property type="entry name" value="RanGap"/>
</dbReference>
<dbReference type="GO" id="GO:0005634">
    <property type="term" value="C:nucleus"/>
    <property type="evidence" value="ECO:0007669"/>
    <property type="project" value="TreeGrafter"/>
</dbReference>
<dbReference type="InterPro" id="IPR032675">
    <property type="entry name" value="LRR_dom_sf"/>
</dbReference>
<dbReference type="AlphaFoldDB" id="A0AAD9DE75"/>